<sequence length="515" mass="58114">MIKAPRLQAQALWLPWQLLLLHLFLTISASPSPLTSLPKLGVLRGIHNFQNVTKNLASEPNADLKTFYYNQTLDHFNYRPESYVTFQQRYVMNFRHWGGRRVAAPILAYLGEESDLDGDLRSIGWLTDNAKRFKALQVYIEHRYYGKSVPFVSSKEALKNASLRGYFNSAQALADYAEILLHIKKKLSADSSPVIVVGGSYGGMLAAWFRLKYPHIALGAMASSAPVLYFDNITPSDAYYRVVTKNFREASESCYETIKQSWDEIDKAAAQANGLASLTKKFKLCKVLKDASELKDYLDSMYCAAAQYDSPPRYPVNEVCKGIDGGAEGTDILGRIFSGIVAMRGNKSCYDLGEFFSDETLNGWDWQTCSELVIPMGRGENDTMFPAAPFDLKQYMDSCQKYYGVLPRPHWITTYYGGHNISEVLRRFGSNIIFSNGLRDPYSSAGVLENISDTLLAVTTTIGSHCLDILPANKDDPEWLTQQRAFEVKHVRSWILKYFADLHQSSGHYTQKLRL</sequence>
<gene>
    <name evidence="1" type="ORF">OWV82_008468</name>
</gene>
<name>A0ACC1YB79_MELAZ</name>
<proteinExistence type="predicted"/>
<evidence type="ECO:0000313" key="2">
    <source>
        <dbReference type="Proteomes" id="UP001164539"/>
    </source>
</evidence>
<dbReference type="Proteomes" id="UP001164539">
    <property type="component" value="Chromosome 4"/>
</dbReference>
<organism evidence="1 2">
    <name type="scientific">Melia azedarach</name>
    <name type="common">Chinaberry tree</name>
    <dbReference type="NCBI Taxonomy" id="155640"/>
    <lineage>
        <taxon>Eukaryota</taxon>
        <taxon>Viridiplantae</taxon>
        <taxon>Streptophyta</taxon>
        <taxon>Embryophyta</taxon>
        <taxon>Tracheophyta</taxon>
        <taxon>Spermatophyta</taxon>
        <taxon>Magnoliopsida</taxon>
        <taxon>eudicotyledons</taxon>
        <taxon>Gunneridae</taxon>
        <taxon>Pentapetalae</taxon>
        <taxon>rosids</taxon>
        <taxon>malvids</taxon>
        <taxon>Sapindales</taxon>
        <taxon>Meliaceae</taxon>
        <taxon>Melia</taxon>
    </lineage>
</organism>
<reference evidence="1 2" key="1">
    <citation type="journal article" date="2023" name="Science">
        <title>Complex scaffold remodeling in plant triterpene biosynthesis.</title>
        <authorList>
            <person name="De La Pena R."/>
            <person name="Hodgson H."/>
            <person name="Liu J.C."/>
            <person name="Stephenson M.J."/>
            <person name="Martin A.C."/>
            <person name="Owen C."/>
            <person name="Harkess A."/>
            <person name="Leebens-Mack J."/>
            <person name="Jimenez L.E."/>
            <person name="Osbourn A."/>
            <person name="Sattely E.S."/>
        </authorList>
    </citation>
    <scope>NUCLEOTIDE SEQUENCE [LARGE SCALE GENOMIC DNA]</scope>
    <source>
        <strain evidence="2">cv. JPN11</strain>
        <tissue evidence="1">Leaf</tissue>
    </source>
</reference>
<protein>
    <submittedName>
        <fullName evidence="1">Lysosomal Pro-X carboxypeptidase-like</fullName>
    </submittedName>
</protein>
<dbReference type="EMBL" id="CM051397">
    <property type="protein sequence ID" value="KAJ4720678.1"/>
    <property type="molecule type" value="Genomic_DNA"/>
</dbReference>
<keyword evidence="2" id="KW-1185">Reference proteome</keyword>
<comment type="caution">
    <text evidence="1">The sequence shown here is derived from an EMBL/GenBank/DDBJ whole genome shotgun (WGS) entry which is preliminary data.</text>
</comment>
<evidence type="ECO:0000313" key="1">
    <source>
        <dbReference type="EMBL" id="KAJ4720678.1"/>
    </source>
</evidence>
<accession>A0ACC1YB79</accession>